<dbReference type="CDD" id="cd07771">
    <property type="entry name" value="ASKHA_NBD_FGGY_RhaB-like"/>
    <property type="match status" value="1"/>
</dbReference>
<accession>A0ABU2DR26</accession>
<keyword evidence="11" id="KW-1185">Reference proteome</keyword>
<proteinExistence type="inferred from homology"/>
<feature type="domain" description="Carbohydrate kinase FGGY N-terminal" evidence="8">
    <location>
        <begin position="116"/>
        <end position="258"/>
    </location>
</feature>
<dbReference type="PANTHER" id="PTHR10196:SF93">
    <property type="entry name" value="L-RHAMNULOKINASE"/>
    <property type="match status" value="1"/>
</dbReference>
<dbReference type="GO" id="GO:0016740">
    <property type="term" value="F:transferase activity"/>
    <property type="evidence" value="ECO:0007669"/>
    <property type="project" value="UniProtKB-KW"/>
</dbReference>
<dbReference type="InterPro" id="IPR018484">
    <property type="entry name" value="FGGY_N"/>
</dbReference>
<evidence type="ECO:0000259" key="8">
    <source>
        <dbReference type="Pfam" id="PF00370"/>
    </source>
</evidence>
<organism evidence="10 11">
    <name type="scientific">Nesterenkonia aerolata</name>
    <dbReference type="NCBI Taxonomy" id="3074079"/>
    <lineage>
        <taxon>Bacteria</taxon>
        <taxon>Bacillati</taxon>
        <taxon>Actinomycetota</taxon>
        <taxon>Actinomycetes</taxon>
        <taxon>Micrococcales</taxon>
        <taxon>Micrococcaceae</taxon>
        <taxon>Nesterenkonia</taxon>
    </lineage>
</organism>
<dbReference type="InterPro" id="IPR018485">
    <property type="entry name" value="FGGY_C"/>
</dbReference>
<dbReference type="PANTHER" id="PTHR10196">
    <property type="entry name" value="SUGAR KINASE"/>
    <property type="match status" value="1"/>
</dbReference>
<keyword evidence="5" id="KW-0067">ATP-binding</keyword>
<gene>
    <name evidence="10" type="ORF">RIL96_05135</name>
</gene>
<evidence type="ECO:0000256" key="7">
    <source>
        <dbReference type="ARBA" id="ARBA00023308"/>
    </source>
</evidence>
<dbReference type="SUPFAM" id="SSF53067">
    <property type="entry name" value="Actin-like ATPase domain"/>
    <property type="match status" value="2"/>
</dbReference>
<name>A0ABU2DR26_9MICC</name>
<comment type="caution">
    <text evidence="10">The sequence shown here is derived from an EMBL/GenBank/DDBJ whole genome shotgun (WGS) entry which is preliminary data.</text>
</comment>
<evidence type="ECO:0000313" key="11">
    <source>
        <dbReference type="Proteomes" id="UP001251870"/>
    </source>
</evidence>
<evidence type="ECO:0000256" key="2">
    <source>
        <dbReference type="ARBA" id="ARBA00022679"/>
    </source>
</evidence>
<dbReference type="Pfam" id="PF00370">
    <property type="entry name" value="FGGY_N"/>
    <property type="match status" value="1"/>
</dbReference>
<evidence type="ECO:0000256" key="3">
    <source>
        <dbReference type="ARBA" id="ARBA00022741"/>
    </source>
</evidence>
<keyword evidence="7" id="KW-0684">Rhamnose metabolism</keyword>
<keyword evidence="6" id="KW-1015">Disulfide bond</keyword>
<sequence>MTTAQTAVRTGDGGMFAAVDLGASSGRVVLGRIGRGEVELRETARFRNGPVRLPDGLRWNILGLYDNILSGLGQAHRMARADGGLVSAAIDSWAVDYGLLSRRRGRTTMLGVPFHYRDDRTARGVAAVEARVPFAELYVRNGLQFLPFNTIYQLAADELREAADQALLIPDLLGYWLTGEAITEATNASTTGLLSVATGDWDEELMGQLGIPADLFPEVRPAGTRIGHTRKELSDTFGGSRLTLTSVGSHDTASAVVGAPLESAQSAYISCGTWGLVGLELGAPVLSDAARQANFTNEGGVDGRTRFLTNVMGTWLLSETLRAWEQESGVTPDLSELLQAAIRVPEHRIVEFDVQDARFIPPGHMPDRITQWCRERDIRPPEGRAAVVRSIVESIAAGFAESVRQAAQLAGRRVEVIHMVGGGSQNELLCRSTAERSGLPVMAGPVEATALGNLLIQARTAGHLDGDLGDLRDLIRRTHQPTVYRPQS</sequence>
<comment type="similarity">
    <text evidence="1">Belongs to the FGGY kinase family.</text>
</comment>
<keyword evidence="4" id="KW-0418">Kinase</keyword>
<evidence type="ECO:0000256" key="1">
    <source>
        <dbReference type="ARBA" id="ARBA00009156"/>
    </source>
</evidence>
<dbReference type="Proteomes" id="UP001251870">
    <property type="component" value="Unassembled WGS sequence"/>
</dbReference>
<dbReference type="Pfam" id="PF02782">
    <property type="entry name" value="FGGY_C"/>
    <property type="match status" value="1"/>
</dbReference>
<dbReference type="InterPro" id="IPR013449">
    <property type="entry name" value="Rhamnulokinase"/>
</dbReference>
<reference evidence="10 11" key="1">
    <citation type="submission" date="2023-09" db="EMBL/GenBank/DDBJ databases">
        <title>Description of three actinobacteria isolated from air of manufacturing shop in a pharmaceutical factory.</title>
        <authorList>
            <person name="Zhang D.-F."/>
        </authorList>
    </citation>
    <scope>NUCLEOTIDE SEQUENCE [LARGE SCALE GENOMIC DNA]</scope>
    <source>
        <strain evidence="10 11">LY-0111</strain>
    </source>
</reference>
<evidence type="ECO:0000256" key="4">
    <source>
        <dbReference type="ARBA" id="ARBA00022777"/>
    </source>
</evidence>
<keyword evidence="3" id="KW-0547">Nucleotide-binding</keyword>
<dbReference type="EMBL" id="JAVKGR010000004">
    <property type="protein sequence ID" value="MDR8018946.1"/>
    <property type="molecule type" value="Genomic_DNA"/>
</dbReference>
<evidence type="ECO:0000259" key="9">
    <source>
        <dbReference type="Pfam" id="PF02782"/>
    </source>
</evidence>
<dbReference type="EC" id="2.7.1.-" evidence="10"/>
<dbReference type="RefSeq" id="WP_310547944.1">
    <property type="nucleotide sequence ID" value="NZ_JAVKGR010000004.1"/>
</dbReference>
<dbReference type="InterPro" id="IPR043129">
    <property type="entry name" value="ATPase_NBD"/>
</dbReference>
<keyword evidence="2 10" id="KW-0808">Transferase</keyword>
<evidence type="ECO:0000313" key="10">
    <source>
        <dbReference type="EMBL" id="MDR8018946.1"/>
    </source>
</evidence>
<evidence type="ECO:0000256" key="6">
    <source>
        <dbReference type="ARBA" id="ARBA00023157"/>
    </source>
</evidence>
<protein>
    <submittedName>
        <fullName evidence="10">Rhamnulokinase family protein</fullName>
        <ecNumber evidence="10">2.7.1.-</ecNumber>
    </submittedName>
</protein>
<dbReference type="Gene3D" id="3.30.420.40">
    <property type="match status" value="2"/>
</dbReference>
<evidence type="ECO:0000256" key="5">
    <source>
        <dbReference type="ARBA" id="ARBA00022840"/>
    </source>
</evidence>
<feature type="domain" description="Carbohydrate kinase FGGY C-terminal" evidence="9">
    <location>
        <begin position="267"/>
        <end position="460"/>
    </location>
</feature>